<protein>
    <submittedName>
        <fullName evidence="1">Uncharacterized protein</fullName>
    </submittedName>
</protein>
<comment type="caution">
    <text evidence="1">The sequence shown here is derived from an EMBL/GenBank/DDBJ whole genome shotgun (WGS) entry which is preliminary data.</text>
</comment>
<name>A0AAN8TQG9_SOLBU</name>
<keyword evidence="2" id="KW-1185">Reference proteome</keyword>
<accession>A0AAN8TQG9</accession>
<sequence length="48" mass="5151">MGLFLTDRSEPGAQITSISIAPSPNFVKGSLCQVADGRRLLQNFSPTE</sequence>
<dbReference type="Proteomes" id="UP001371456">
    <property type="component" value="Unassembled WGS sequence"/>
</dbReference>
<organism evidence="1 2">
    <name type="scientific">Solanum bulbocastanum</name>
    <name type="common">Wild potato</name>
    <dbReference type="NCBI Taxonomy" id="147425"/>
    <lineage>
        <taxon>Eukaryota</taxon>
        <taxon>Viridiplantae</taxon>
        <taxon>Streptophyta</taxon>
        <taxon>Embryophyta</taxon>
        <taxon>Tracheophyta</taxon>
        <taxon>Spermatophyta</taxon>
        <taxon>Magnoliopsida</taxon>
        <taxon>eudicotyledons</taxon>
        <taxon>Gunneridae</taxon>
        <taxon>Pentapetalae</taxon>
        <taxon>asterids</taxon>
        <taxon>lamiids</taxon>
        <taxon>Solanales</taxon>
        <taxon>Solanaceae</taxon>
        <taxon>Solanoideae</taxon>
        <taxon>Solaneae</taxon>
        <taxon>Solanum</taxon>
    </lineage>
</organism>
<gene>
    <name evidence="1" type="ORF">RDI58_010185</name>
</gene>
<dbReference type="EMBL" id="JBANQN010000004">
    <property type="protein sequence ID" value="KAK6791104.1"/>
    <property type="molecule type" value="Genomic_DNA"/>
</dbReference>
<evidence type="ECO:0000313" key="1">
    <source>
        <dbReference type="EMBL" id="KAK6791104.1"/>
    </source>
</evidence>
<evidence type="ECO:0000313" key="2">
    <source>
        <dbReference type="Proteomes" id="UP001371456"/>
    </source>
</evidence>
<reference evidence="1 2" key="1">
    <citation type="submission" date="2024-02" db="EMBL/GenBank/DDBJ databases">
        <title>de novo genome assembly of Solanum bulbocastanum strain 11H21.</title>
        <authorList>
            <person name="Hosaka A.J."/>
        </authorList>
    </citation>
    <scope>NUCLEOTIDE SEQUENCE [LARGE SCALE GENOMIC DNA]</scope>
    <source>
        <tissue evidence="1">Young leaves</tissue>
    </source>
</reference>
<dbReference type="AlphaFoldDB" id="A0AAN8TQG9"/>
<proteinExistence type="predicted"/>